<dbReference type="Proteomes" id="UP000564704">
    <property type="component" value="Unassembled WGS sequence"/>
</dbReference>
<evidence type="ECO:0000256" key="2">
    <source>
        <dbReference type="PROSITE-ProRule" id="PRU00169"/>
    </source>
</evidence>
<dbReference type="Pfam" id="PF00072">
    <property type="entry name" value="Response_reg"/>
    <property type="match status" value="1"/>
</dbReference>
<evidence type="ECO:0000256" key="1">
    <source>
        <dbReference type="ARBA" id="ARBA00022553"/>
    </source>
</evidence>
<dbReference type="AlphaFoldDB" id="A0A844CJY4"/>
<dbReference type="PROSITE" id="PS50110">
    <property type="entry name" value="RESPONSE_REGULATORY"/>
    <property type="match status" value="1"/>
</dbReference>
<keyword evidence="1 2" id="KW-0597">Phosphoprotein</keyword>
<reference evidence="4 5" key="1">
    <citation type="submission" date="2019-05" db="EMBL/GenBank/DDBJ databases">
        <title>Roseovarius bejariae sp. nov., a moderately halophylic bacterium isolated from a saline soil in Rambla Salada (Murcia).</title>
        <authorList>
            <person name="Castro D.J."/>
            <person name="Gomez-Altuve A."/>
            <person name="Reina J.C."/>
            <person name="Rodriguez M."/>
            <person name="Sampedro I."/>
            <person name="Llamas I."/>
            <person name="Martinez-Checa F."/>
        </authorList>
    </citation>
    <scope>NUCLEOTIDE SEQUENCE [LARGE SCALE GENOMIC DNA]</scope>
    <source>
        <strain evidence="4 5">A21</strain>
    </source>
</reference>
<dbReference type="EMBL" id="SZWE01000001">
    <property type="protein sequence ID" value="MRU14982.1"/>
    <property type="molecule type" value="Genomic_DNA"/>
</dbReference>
<dbReference type="InterPro" id="IPR011006">
    <property type="entry name" value="CheY-like_superfamily"/>
</dbReference>
<comment type="caution">
    <text evidence="4">The sequence shown here is derived from an EMBL/GenBank/DDBJ whole genome shotgun (WGS) entry which is preliminary data.</text>
</comment>
<evidence type="ECO:0000259" key="3">
    <source>
        <dbReference type="PROSITE" id="PS50110"/>
    </source>
</evidence>
<feature type="domain" description="Response regulatory" evidence="3">
    <location>
        <begin position="8"/>
        <end position="127"/>
    </location>
</feature>
<dbReference type="SMART" id="SM00448">
    <property type="entry name" value="REC"/>
    <property type="match status" value="1"/>
</dbReference>
<evidence type="ECO:0000313" key="4">
    <source>
        <dbReference type="EMBL" id="MRU14982.1"/>
    </source>
</evidence>
<sequence>MWGYSHVRILLVDDDPVFTDLLCENLKERGFDDISVADSAYAAIDMVESQRIAFDCFLIDIMMEKMDGIELCAHLRQRADCRSAPMIMITAGEAEKYMDRAFEAGATDFMRKPLDPVEMAGRINTAMLLVQTTRVEQQSRSALRALLSFASDFDLIDLGERVSFPDVDGMVDYYQIENKFLRMQKGFYPISLFRVEIRNFSALFSSLERSNVFQHLHAISHILSQTVNARRFQMSYIGHGKFILCVIEHTDIVPQLLQTRLCENIRQTLKELPGGKPDETFLDVTALTAHRIQSPQAALKLLSKELASAQTPKRKALPEIDVIEKEIFSQVEKEEVKQSRSR</sequence>
<gene>
    <name evidence="4" type="ORF">FDP25_06015</name>
</gene>
<dbReference type="InterPro" id="IPR050595">
    <property type="entry name" value="Bact_response_regulator"/>
</dbReference>
<dbReference type="GO" id="GO:0000160">
    <property type="term" value="P:phosphorelay signal transduction system"/>
    <property type="evidence" value="ECO:0007669"/>
    <property type="project" value="InterPro"/>
</dbReference>
<dbReference type="PANTHER" id="PTHR44591:SF3">
    <property type="entry name" value="RESPONSE REGULATORY DOMAIN-CONTAINING PROTEIN"/>
    <property type="match status" value="1"/>
</dbReference>
<evidence type="ECO:0000313" key="5">
    <source>
        <dbReference type="Proteomes" id="UP000564704"/>
    </source>
</evidence>
<dbReference type="PANTHER" id="PTHR44591">
    <property type="entry name" value="STRESS RESPONSE REGULATOR PROTEIN 1"/>
    <property type="match status" value="1"/>
</dbReference>
<dbReference type="Gene3D" id="3.40.50.2300">
    <property type="match status" value="1"/>
</dbReference>
<protein>
    <submittedName>
        <fullName evidence="4">Response regulator</fullName>
    </submittedName>
</protein>
<keyword evidence="5" id="KW-1185">Reference proteome</keyword>
<proteinExistence type="predicted"/>
<accession>A0A844CJY4</accession>
<organism evidence="4 5">
    <name type="scientific">Roseovarius bejariae</name>
    <dbReference type="NCBI Taxonomy" id="2576383"/>
    <lineage>
        <taxon>Bacteria</taxon>
        <taxon>Pseudomonadati</taxon>
        <taxon>Pseudomonadota</taxon>
        <taxon>Alphaproteobacteria</taxon>
        <taxon>Rhodobacterales</taxon>
        <taxon>Roseobacteraceae</taxon>
        <taxon>Roseovarius</taxon>
    </lineage>
</organism>
<name>A0A844CJY4_9RHOB</name>
<feature type="modified residue" description="4-aspartylphosphate" evidence="2">
    <location>
        <position position="60"/>
    </location>
</feature>
<dbReference type="SUPFAM" id="SSF52172">
    <property type="entry name" value="CheY-like"/>
    <property type="match status" value="1"/>
</dbReference>
<dbReference type="InterPro" id="IPR001789">
    <property type="entry name" value="Sig_transdc_resp-reg_receiver"/>
</dbReference>